<gene>
    <name evidence="1" type="ORF">BSZ05_01990</name>
</gene>
<accession>A0AAN1FDM0</accession>
<proteinExistence type="predicted"/>
<sequence length="198" mass="22675">MLEGSFFNNSDVFWYYNKLILRRQLQGHDLLVCCLDTGSNYDTFSIALLHDYYESKQGEPGHVELGSCRIMSMIDNLTPEINNYKGHFKDSSGINVTGVLAKHIEESKIKINSGKFSFRTRVVNKITFNHHGIMPYEKYNGRLDAIVVSSMTTGYKTLLKKHASFLLRSKGVIFVCEMNEDIDIQGMKHIRPGVYIHE</sequence>
<dbReference type="RefSeq" id="WP_088876040.1">
    <property type="nucleotide sequence ID" value="NZ_CP018308.1"/>
</dbReference>
<organism evidence="1 2">
    <name type="scientific">Vibrio mediterranei</name>
    <dbReference type="NCBI Taxonomy" id="689"/>
    <lineage>
        <taxon>Bacteria</taxon>
        <taxon>Pseudomonadati</taxon>
        <taxon>Pseudomonadota</taxon>
        <taxon>Gammaproteobacteria</taxon>
        <taxon>Vibrionales</taxon>
        <taxon>Vibrionaceae</taxon>
        <taxon>Vibrio</taxon>
    </lineage>
</organism>
<dbReference type="AlphaFoldDB" id="A0AAN1FDM0"/>
<dbReference type="EMBL" id="CP018308">
    <property type="protein sequence ID" value="ASI88686.1"/>
    <property type="molecule type" value="Genomic_DNA"/>
</dbReference>
<evidence type="ECO:0000313" key="1">
    <source>
        <dbReference type="EMBL" id="ASI88686.1"/>
    </source>
</evidence>
<dbReference type="Proteomes" id="UP000197092">
    <property type="component" value="Chromosome 1"/>
</dbReference>
<protein>
    <submittedName>
        <fullName evidence="1">Uncharacterized protein</fullName>
    </submittedName>
</protein>
<dbReference type="KEGG" id="vsh:BSZ05_01990"/>
<evidence type="ECO:0000313" key="2">
    <source>
        <dbReference type="Proteomes" id="UP000197092"/>
    </source>
</evidence>
<reference evidence="2" key="1">
    <citation type="submission" date="2016-12" db="EMBL/GenBank/DDBJ databases">
        <title>Comparative genomic analysis reveals the diversity, evolution, and environmental adaptation strategies of the genus Vibrio.</title>
        <authorList>
            <person name="Lin H."/>
            <person name="Wang X."/>
            <person name="Zhang X.-H."/>
        </authorList>
    </citation>
    <scope>NUCLEOTIDE SEQUENCE [LARGE SCALE GENOMIC DNA]</scope>
    <source>
        <strain evidence="2">QT6D1</strain>
    </source>
</reference>
<name>A0AAN1FDM0_9VIBR</name>